<evidence type="ECO:0000313" key="1">
    <source>
        <dbReference type="EMBL" id="RPE28580.1"/>
    </source>
</evidence>
<organism evidence="1 2">
    <name type="scientific">Kitasatospora cineracea</name>
    <dbReference type="NCBI Taxonomy" id="88074"/>
    <lineage>
        <taxon>Bacteria</taxon>
        <taxon>Bacillati</taxon>
        <taxon>Actinomycetota</taxon>
        <taxon>Actinomycetes</taxon>
        <taxon>Kitasatosporales</taxon>
        <taxon>Streptomycetaceae</taxon>
        <taxon>Kitasatospora</taxon>
    </lineage>
</organism>
<protein>
    <submittedName>
        <fullName evidence="1">Uncharacterized protein</fullName>
    </submittedName>
</protein>
<dbReference type="EMBL" id="RKQG01000002">
    <property type="protein sequence ID" value="RPE28580.1"/>
    <property type="molecule type" value="Genomic_DNA"/>
</dbReference>
<gene>
    <name evidence="1" type="ORF">EDD38_5717</name>
</gene>
<dbReference type="AlphaFoldDB" id="A0A3N4RNP1"/>
<name>A0A3N4RNP1_9ACTN</name>
<reference evidence="1 2" key="1">
    <citation type="submission" date="2018-11" db="EMBL/GenBank/DDBJ databases">
        <title>Sequencing the genomes of 1000 actinobacteria strains.</title>
        <authorList>
            <person name="Klenk H.-P."/>
        </authorList>
    </citation>
    <scope>NUCLEOTIDE SEQUENCE [LARGE SCALE GENOMIC DNA]</scope>
    <source>
        <strain evidence="1 2">DSM 44781</strain>
    </source>
</reference>
<evidence type="ECO:0000313" key="2">
    <source>
        <dbReference type="Proteomes" id="UP000266906"/>
    </source>
</evidence>
<sequence>MNDALRQRTWEIAERLSRAGGGGEARLTTIADGFRIELSVIRPDGPDDPPAVLAALALGDRWGHSYSPAFRNNGVAREIVWSEVHHPAPVPAPDDA</sequence>
<proteinExistence type="predicted"/>
<keyword evidence="2" id="KW-1185">Reference proteome</keyword>
<dbReference type="Proteomes" id="UP000266906">
    <property type="component" value="Unassembled WGS sequence"/>
</dbReference>
<comment type="caution">
    <text evidence="1">The sequence shown here is derived from an EMBL/GenBank/DDBJ whole genome shotgun (WGS) entry which is preliminary data.</text>
</comment>
<accession>A0A3N4RNP1</accession>